<dbReference type="Gene3D" id="1.10.443.10">
    <property type="entry name" value="Intergrase catalytic core"/>
    <property type="match status" value="1"/>
</dbReference>
<dbReference type="OrthoDB" id="6388170at2"/>
<reference evidence="8 9" key="1">
    <citation type="submission" date="2019-12" db="EMBL/GenBank/DDBJ databases">
        <title>Genomic-based taxomic classification of the family Erythrobacteraceae.</title>
        <authorList>
            <person name="Xu L."/>
        </authorList>
    </citation>
    <scope>NUCLEOTIDE SEQUENCE [LARGE SCALE GENOMIC DNA]</scope>
    <source>
        <strain evidence="8 9">JCM 12189</strain>
    </source>
</reference>
<keyword evidence="4" id="KW-0233">DNA recombination</keyword>
<dbReference type="InterPro" id="IPR050808">
    <property type="entry name" value="Phage_Integrase"/>
</dbReference>
<dbReference type="CDD" id="cd01189">
    <property type="entry name" value="INT_ICEBs1_C_like"/>
    <property type="match status" value="1"/>
</dbReference>
<gene>
    <name evidence="8" type="ORF">GRI34_12500</name>
</gene>
<evidence type="ECO:0000256" key="4">
    <source>
        <dbReference type="ARBA" id="ARBA00023172"/>
    </source>
</evidence>
<dbReference type="InterPro" id="IPR004107">
    <property type="entry name" value="Integrase_SAM-like_N"/>
</dbReference>
<evidence type="ECO:0000256" key="3">
    <source>
        <dbReference type="ARBA" id="ARBA00023125"/>
    </source>
</evidence>
<dbReference type="EMBL" id="WTYI01000001">
    <property type="protein sequence ID" value="MXO97238.1"/>
    <property type="molecule type" value="Genomic_DNA"/>
</dbReference>
<keyword evidence="9" id="KW-1185">Reference proteome</keyword>
<dbReference type="InterPro" id="IPR044068">
    <property type="entry name" value="CB"/>
</dbReference>
<feature type="domain" description="Tyr recombinase" evidence="6">
    <location>
        <begin position="170"/>
        <end position="370"/>
    </location>
</feature>
<comment type="caution">
    <text evidence="8">The sequence shown here is derived from an EMBL/GenBank/DDBJ whole genome shotgun (WGS) entry which is preliminary data.</text>
</comment>
<proteinExistence type="inferred from homology"/>
<keyword evidence="2" id="KW-0229">DNA integration</keyword>
<protein>
    <submittedName>
        <fullName evidence="8">Tyrosine-type recombinase/integrase</fullName>
    </submittedName>
</protein>
<dbReference type="GO" id="GO:0006310">
    <property type="term" value="P:DNA recombination"/>
    <property type="evidence" value="ECO:0007669"/>
    <property type="project" value="UniProtKB-KW"/>
</dbReference>
<evidence type="ECO:0000256" key="5">
    <source>
        <dbReference type="PROSITE-ProRule" id="PRU01248"/>
    </source>
</evidence>
<organism evidence="8 9">
    <name type="scientific">Qipengyuania aquimaris</name>
    <dbReference type="NCBI Taxonomy" id="255984"/>
    <lineage>
        <taxon>Bacteria</taxon>
        <taxon>Pseudomonadati</taxon>
        <taxon>Pseudomonadota</taxon>
        <taxon>Alphaproteobacteria</taxon>
        <taxon>Sphingomonadales</taxon>
        <taxon>Erythrobacteraceae</taxon>
        <taxon>Qipengyuania</taxon>
    </lineage>
</organism>
<dbReference type="InterPro" id="IPR010998">
    <property type="entry name" value="Integrase_recombinase_N"/>
</dbReference>
<dbReference type="GO" id="GO:0003677">
    <property type="term" value="F:DNA binding"/>
    <property type="evidence" value="ECO:0007669"/>
    <property type="project" value="UniProtKB-UniRule"/>
</dbReference>
<dbReference type="GO" id="GO:0015074">
    <property type="term" value="P:DNA integration"/>
    <property type="evidence" value="ECO:0007669"/>
    <property type="project" value="UniProtKB-KW"/>
</dbReference>
<sequence length="385" mass="41820">MTSIRKRSWKNSAGACKSAWQVDYKDQAGRRRSKQFARKKDAEAWAVNALSEVQKGVHTPDSVSITVAMAAELWLESVRNSNREPTTIASYEQHIRLHIVPRCGALKLSQLTAPKVRALLDGWLADLSRPMATRVFRSFKAILTDAQGRGAIAQNVALAVKVPNAPRKKGQVTPPSKAEIRAILNAARAANDLMARALVELIIYTGMRASELRGLSWPAVNLGACHVTVEQRADARGVLGPPKSASGFRVIPLPNSVVSTLREWKLACPQHPLALVFPSPKGRVLSHGVMAKNYLNPILISAGVTAGGDGEDSAVAKYTAHRFRHAAASLWIDAGLNAKRIQTLVGHGSIQVTFDTYGHLFEETQREAEHRNAIEQALFGTSSGL</sequence>
<dbReference type="SUPFAM" id="SSF56349">
    <property type="entry name" value="DNA breaking-rejoining enzymes"/>
    <property type="match status" value="1"/>
</dbReference>
<dbReference type="InterPro" id="IPR011010">
    <property type="entry name" value="DNA_brk_join_enz"/>
</dbReference>
<dbReference type="InterPro" id="IPR002104">
    <property type="entry name" value="Integrase_catalytic"/>
</dbReference>
<dbReference type="Pfam" id="PF14659">
    <property type="entry name" value="Phage_int_SAM_3"/>
    <property type="match status" value="1"/>
</dbReference>
<evidence type="ECO:0000259" key="7">
    <source>
        <dbReference type="PROSITE" id="PS51900"/>
    </source>
</evidence>
<evidence type="ECO:0000313" key="8">
    <source>
        <dbReference type="EMBL" id="MXO97238.1"/>
    </source>
</evidence>
<dbReference type="PANTHER" id="PTHR30629">
    <property type="entry name" value="PROPHAGE INTEGRASE"/>
    <property type="match status" value="1"/>
</dbReference>
<evidence type="ECO:0000313" key="9">
    <source>
        <dbReference type="Proteomes" id="UP000432727"/>
    </source>
</evidence>
<keyword evidence="3 5" id="KW-0238">DNA-binding</keyword>
<dbReference type="Gene3D" id="1.10.150.130">
    <property type="match status" value="1"/>
</dbReference>
<dbReference type="Pfam" id="PF00589">
    <property type="entry name" value="Phage_integrase"/>
    <property type="match status" value="1"/>
</dbReference>
<dbReference type="Proteomes" id="UP000432727">
    <property type="component" value="Unassembled WGS sequence"/>
</dbReference>
<dbReference type="PANTHER" id="PTHR30629:SF2">
    <property type="entry name" value="PROPHAGE INTEGRASE INTS-RELATED"/>
    <property type="match status" value="1"/>
</dbReference>
<name>A0A6I4TRK9_9SPHN</name>
<dbReference type="AlphaFoldDB" id="A0A6I4TRK9"/>
<comment type="similarity">
    <text evidence="1">Belongs to the 'phage' integrase family.</text>
</comment>
<dbReference type="PROSITE" id="PS51898">
    <property type="entry name" value="TYR_RECOMBINASE"/>
    <property type="match status" value="1"/>
</dbReference>
<feature type="domain" description="Core-binding (CB)" evidence="7">
    <location>
        <begin position="65"/>
        <end position="147"/>
    </location>
</feature>
<evidence type="ECO:0000256" key="1">
    <source>
        <dbReference type="ARBA" id="ARBA00008857"/>
    </source>
</evidence>
<accession>A0A6I4TRK9</accession>
<dbReference type="RefSeq" id="WP_160596206.1">
    <property type="nucleotide sequence ID" value="NZ_WTYI01000001.1"/>
</dbReference>
<evidence type="ECO:0000256" key="2">
    <source>
        <dbReference type="ARBA" id="ARBA00022908"/>
    </source>
</evidence>
<evidence type="ECO:0000259" key="6">
    <source>
        <dbReference type="PROSITE" id="PS51898"/>
    </source>
</evidence>
<dbReference type="InterPro" id="IPR013762">
    <property type="entry name" value="Integrase-like_cat_sf"/>
</dbReference>
<dbReference type="PROSITE" id="PS51900">
    <property type="entry name" value="CB"/>
    <property type="match status" value="1"/>
</dbReference>